<organism evidence="2 3">
    <name type="scientific">Brachionus calyciflorus</name>
    <dbReference type="NCBI Taxonomy" id="104777"/>
    <lineage>
        <taxon>Eukaryota</taxon>
        <taxon>Metazoa</taxon>
        <taxon>Spiralia</taxon>
        <taxon>Gnathifera</taxon>
        <taxon>Rotifera</taxon>
        <taxon>Eurotatoria</taxon>
        <taxon>Monogononta</taxon>
        <taxon>Pseudotrocha</taxon>
        <taxon>Ploima</taxon>
        <taxon>Brachionidae</taxon>
        <taxon>Brachionus</taxon>
    </lineage>
</organism>
<keyword evidence="1" id="KW-0472">Membrane</keyword>
<dbReference type="Proteomes" id="UP000663879">
    <property type="component" value="Unassembled WGS sequence"/>
</dbReference>
<evidence type="ECO:0008006" key="4">
    <source>
        <dbReference type="Google" id="ProtNLM"/>
    </source>
</evidence>
<accession>A0A814IIV9</accession>
<keyword evidence="3" id="KW-1185">Reference proteome</keyword>
<keyword evidence="1" id="KW-0812">Transmembrane</keyword>
<name>A0A814IIV9_9BILA</name>
<feature type="transmembrane region" description="Helical" evidence="1">
    <location>
        <begin position="85"/>
        <end position="103"/>
    </location>
</feature>
<evidence type="ECO:0000313" key="3">
    <source>
        <dbReference type="Proteomes" id="UP000663879"/>
    </source>
</evidence>
<dbReference type="AlphaFoldDB" id="A0A814IIV9"/>
<evidence type="ECO:0000256" key="1">
    <source>
        <dbReference type="SAM" id="Phobius"/>
    </source>
</evidence>
<dbReference type="EMBL" id="CAJNOC010004577">
    <property type="protein sequence ID" value="CAF1026536.1"/>
    <property type="molecule type" value="Genomic_DNA"/>
</dbReference>
<comment type="caution">
    <text evidence="2">The sequence shown here is derived from an EMBL/GenBank/DDBJ whole genome shotgun (WGS) entry which is preliminary data.</text>
</comment>
<protein>
    <recommendedName>
        <fullName evidence="4">RHS repeat-associated core domain-containing protein</fullName>
    </recommendedName>
</protein>
<keyword evidence="1" id="KW-1133">Transmembrane helix</keyword>
<gene>
    <name evidence="2" type="ORF">OXX778_LOCUS17646</name>
</gene>
<sequence length="251" mass="27132">MQSLNPYTYGLNNPFKYHDPSGHFFLPFVLLLAKAGLTTIITHAITPVLASFAVSAFGLSATASFVFSNAIIGGLTGLISSKANLQSAFGGLVFGGLMGGIDVKFGSLFTPKRILLEGISGGISNKIQGGSFADGFLTTSIASIGMAVYQSFPGKHRPDGLPRGEYFKGNEKGLNDPPDFYHNNVGEQGPVNTNTRFSKLKYNILHEVGVMSRLVNLIPGANNFAFLHDHLQIRWNKYLNWNLFGVSPRTD</sequence>
<reference evidence="2" key="1">
    <citation type="submission" date="2021-02" db="EMBL/GenBank/DDBJ databases">
        <authorList>
            <person name="Nowell W R."/>
        </authorList>
    </citation>
    <scope>NUCLEOTIDE SEQUENCE</scope>
    <source>
        <strain evidence="2">Ploen Becks lab</strain>
    </source>
</reference>
<feature type="transmembrane region" description="Helical" evidence="1">
    <location>
        <begin position="52"/>
        <end position="79"/>
    </location>
</feature>
<feature type="transmembrane region" description="Helical" evidence="1">
    <location>
        <begin position="24"/>
        <end position="45"/>
    </location>
</feature>
<proteinExistence type="predicted"/>
<evidence type="ECO:0000313" key="2">
    <source>
        <dbReference type="EMBL" id="CAF1026536.1"/>
    </source>
</evidence>